<name>A0ACC3AQW4_9EURO</name>
<keyword evidence="2" id="KW-1185">Reference proteome</keyword>
<comment type="caution">
    <text evidence="1">The sequence shown here is derived from an EMBL/GenBank/DDBJ whole genome shotgun (WGS) entry which is preliminary data.</text>
</comment>
<organism evidence="1 2">
    <name type="scientific">Aspergillus melleus</name>
    <dbReference type="NCBI Taxonomy" id="138277"/>
    <lineage>
        <taxon>Eukaryota</taxon>
        <taxon>Fungi</taxon>
        <taxon>Dikarya</taxon>
        <taxon>Ascomycota</taxon>
        <taxon>Pezizomycotina</taxon>
        <taxon>Eurotiomycetes</taxon>
        <taxon>Eurotiomycetidae</taxon>
        <taxon>Eurotiales</taxon>
        <taxon>Aspergillaceae</taxon>
        <taxon>Aspergillus</taxon>
        <taxon>Aspergillus subgen. Circumdati</taxon>
    </lineage>
</organism>
<reference evidence="1 2" key="1">
    <citation type="journal article" date="2023" name="ACS Omega">
        <title>Identification of the Neoaspergillic Acid Biosynthesis Gene Cluster by Establishing an In Vitro CRISPR-Ribonucleoprotein Genetic System in Aspergillus melleus.</title>
        <authorList>
            <person name="Yuan B."/>
            <person name="Grau M.F."/>
            <person name="Murata R.M."/>
            <person name="Torok T."/>
            <person name="Venkateswaran K."/>
            <person name="Stajich J.E."/>
            <person name="Wang C.C.C."/>
        </authorList>
    </citation>
    <scope>NUCLEOTIDE SEQUENCE [LARGE SCALE GENOMIC DNA]</scope>
    <source>
        <strain evidence="1 2">IMV 1140</strain>
    </source>
</reference>
<dbReference type="EMBL" id="JAOPJF010000090">
    <property type="protein sequence ID" value="KAK1140117.1"/>
    <property type="molecule type" value="Genomic_DNA"/>
</dbReference>
<evidence type="ECO:0000313" key="2">
    <source>
        <dbReference type="Proteomes" id="UP001177260"/>
    </source>
</evidence>
<sequence length="315" mass="34974">MLRLGPTRIFLGEEDLRYHLGRVYLRQTESAAGFNTDQTDSDEDGDEDEYEDEDDKTSVGSQDFSPYALSHFKASSSDSTRVSSKTTTQLSEQSKIFHPSPTKTHPSAYSVTFNPLVKILTRLLQERLIVKTTTTSAALASGTQDLSEPVVAAESPRSPVVERLRNEGNSEAEERDRVRSVMSISSLAPADNHVEIRPRHEARAEANSFPSGLATMRERDPVASTTGPAHLSHDRESQQNGAASARPLEDPTAMLAHPSDAKFRTEAQSIERRLKRMISEEKGAAERTNIYDYGLGALRRKPLGEWYREAVNKDV</sequence>
<gene>
    <name evidence="1" type="ORF">N8T08_010873</name>
</gene>
<protein>
    <submittedName>
        <fullName evidence="1">Uncharacterized protein</fullName>
    </submittedName>
</protein>
<proteinExistence type="predicted"/>
<accession>A0ACC3AQW4</accession>
<evidence type="ECO:0000313" key="1">
    <source>
        <dbReference type="EMBL" id="KAK1140117.1"/>
    </source>
</evidence>
<dbReference type="Proteomes" id="UP001177260">
    <property type="component" value="Unassembled WGS sequence"/>
</dbReference>